<protein>
    <recommendedName>
        <fullName evidence="9">Major facilitator superfamily (MFS) profile domain-containing protein</fullName>
    </recommendedName>
</protein>
<dbReference type="STRING" id="763406.A0A1E3NDK9"/>
<evidence type="ECO:0000256" key="4">
    <source>
        <dbReference type="ARBA" id="ARBA00022989"/>
    </source>
</evidence>
<keyword evidence="8" id="KW-1185">Reference proteome</keyword>
<proteinExistence type="predicted"/>
<feature type="transmembrane region" description="Helical" evidence="6">
    <location>
        <begin position="408"/>
        <end position="430"/>
    </location>
</feature>
<dbReference type="InterPro" id="IPR036259">
    <property type="entry name" value="MFS_trans_sf"/>
</dbReference>
<feature type="transmembrane region" description="Helical" evidence="6">
    <location>
        <begin position="52"/>
        <end position="69"/>
    </location>
</feature>
<dbReference type="Gene3D" id="1.20.1250.20">
    <property type="entry name" value="MFS general substrate transporter like domains"/>
    <property type="match status" value="1"/>
</dbReference>
<dbReference type="Pfam" id="PF07690">
    <property type="entry name" value="MFS_1"/>
    <property type="match status" value="1"/>
</dbReference>
<feature type="transmembrane region" description="Helical" evidence="6">
    <location>
        <begin position="436"/>
        <end position="462"/>
    </location>
</feature>
<evidence type="ECO:0000256" key="2">
    <source>
        <dbReference type="ARBA" id="ARBA00022448"/>
    </source>
</evidence>
<dbReference type="GO" id="GO:0016020">
    <property type="term" value="C:membrane"/>
    <property type="evidence" value="ECO:0007669"/>
    <property type="project" value="UniProtKB-SubCell"/>
</dbReference>
<dbReference type="AlphaFoldDB" id="A0A1E3NDK9"/>
<feature type="transmembrane region" description="Helical" evidence="6">
    <location>
        <begin position="122"/>
        <end position="141"/>
    </location>
</feature>
<feature type="transmembrane region" description="Helical" evidence="6">
    <location>
        <begin position="374"/>
        <end position="396"/>
    </location>
</feature>
<dbReference type="PANTHER" id="PTHR43791">
    <property type="entry name" value="PERMEASE-RELATED"/>
    <property type="match status" value="1"/>
</dbReference>
<evidence type="ECO:0000256" key="1">
    <source>
        <dbReference type="ARBA" id="ARBA00004141"/>
    </source>
</evidence>
<name>A0A1E3NDK9_9ASCO</name>
<reference evidence="7 8" key="1">
    <citation type="journal article" date="2016" name="Proc. Natl. Acad. Sci. U.S.A.">
        <title>Comparative genomics of biotechnologically important yeasts.</title>
        <authorList>
            <person name="Riley R."/>
            <person name="Haridas S."/>
            <person name="Wolfe K.H."/>
            <person name="Lopes M.R."/>
            <person name="Hittinger C.T."/>
            <person name="Goeker M."/>
            <person name="Salamov A.A."/>
            <person name="Wisecaver J.H."/>
            <person name="Long T.M."/>
            <person name="Calvey C.H."/>
            <person name="Aerts A.L."/>
            <person name="Barry K.W."/>
            <person name="Choi C."/>
            <person name="Clum A."/>
            <person name="Coughlan A.Y."/>
            <person name="Deshpande S."/>
            <person name="Douglass A.P."/>
            <person name="Hanson S.J."/>
            <person name="Klenk H.-P."/>
            <person name="LaButti K.M."/>
            <person name="Lapidus A."/>
            <person name="Lindquist E.A."/>
            <person name="Lipzen A.M."/>
            <person name="Meier-Kolthoff J.P."/>
            <person name="Ohm R.A."/>
            <person name="Otillar R.P."/>
            <person name="Pangilinan J.L."/>
            <person name="Peng Y."/>
            <person name="Rokas A."/>
            <person name="Rosa C.A."/>
            <person name="Scheuner C."/>
            <person name="Sibirny A.A."/>
            <person name="Slot J.C."/>
            <person name="Stielow J.B."/>
            <person name="Sun H."/>
            <person name="Kurtzman C.P."/>
            <person name="Blackwell M."/>
            <person name="Grigoriev I.V."/>
            <person name="Jeffries T.W."/>
        </authorList>
    </citation>
    <scope>NUCLEOTIDE SEQUENCE [LARGE SCALE GENOMIC DNA]</scope>
    <source>
        <strain evidence="7 8">NRRL Y-2026</strain>
    </source>
</reference>
<feature type="transmembrane region" description="Helical" evidence="6">
    <location>
        <begin position="347"/>
        <end position="368"/>
    </location>
</feature>
<dbReference type="RefSeq" id="XP_019015299.1">
    <property type="nucleotide sequence ID" value="XM_019163087.1"/>
</dbReference>
<keyword evidence="3 6" id="KW-0812">Transmembrane</keyword>
<dbReference type="InterPro" id="IPR011701">
    <property type="entry name" value="MFS"/>
</dbReference>
<dbReference type="EMBL" id="KV454008">
    <property type="protein sequence ID" value="ODQ44186.1"/>
    <property type="molecule type" value="Genomic_DNA"/>
</dbReference>
<feature type="transmembrane region" description="Helical" evidence="6">
    <location>
        <begin position="282"/>
        <end position="300"/>
    </location>
</feature>
<keyword evidence="5 6" id="KW-0472">Membrane</keyword>
<evidence type="ECO:0000256" key="6">
    <source>
        <dbReference type="SAM" id="Phobius"/>
    </source>
</evidence>
<dbReference type="OrthoDB" id="3639251at2759"/>
<evidence type="ECO:0000256" key="5">
    <source>
        <dbReference type="ARBA" id="ARBA00023136"/>
    </source>
</evidence>
<evidence type="ECO:0000313" key="7">
    <source>
        <dbReference type="EMBL" id="ODQ44186.1"/>
    </source>
</evidence>
<dbReference type="GeneID" id="30179774"/>
<accession>A0A1E3NDK9</accession>
<sequence>MDSKSEEISTQENEILITSKKKLDVVLQFMEENEPNCPEFTPEQDKKLFWKLCRRVIVMMCAINLLLFMDKNAIGYSKLLGMWQDTHITSAQYSNINSIYYAGYLIGQIPGHLLFQRFGIKYYMTGAVFLWTVLMFVQLAAKSYGDVAAIRFFLGLTESSVTPAIEHTMSMFFTPDEQAYINPIFWISTVGVGIPTGFLSYGVLHYKGSLHPWKLYWIINGALTAVLVVWIFLDYPSNPISYKAFTIEERVQIIRRIKQKSRSSVEDRTFKKSQLFEALKDPLSYLFAFFAFFSMLANNMNFQQQIIYTSLGVSRLNTNLVTVAQAGYSTVVFCIGTFFMTKWKDSLAYLSVIYNIPAIVGGILAVSLPWSNKVGILAGCIIVHSDGFGYICGLCWSQSSAAGYTKKLVRTTMFMIAYGVANIVAPQLWVTGGNRYYHAWIVQIVLAWVGSSAILLTIRYILAKRNKERKEHLVFDEKGNVVSSAVAYIDGDDEEGKRKVDISMLDLTDLQNKEFIYPL</sequence>
<evidence type="ECO:0000313" key="8">
    <source>
        <dbReference type="Proteomes" id="UP000094455"/>
    </source>
</evidence>
<evidence type="ECO:0000256" key="3">
    <source>
        <dbReference type="ARBA" id="ARBA00022692"/>
    </source>
</evidence>
<feature type="transmembrane region" description="Helical" evidence="6">
    <location>
        <begin position="179"/>
        <end position="203"/>
    </location>
</feature>
<gene>
    <name evidence="7" type="ORF">PICMEDRAFT_37527</name>
</gene>
<comment type="subcellular location">
    <subcellularLocation>
        <location evidence="1">Membrane</location>
        <topology evidence="1">Multi-pass membrane protein</topology>
    </subcellularLocation>
</comment>
<evidence type="ECO:0008006" key="9">
    <source>
        <dbReference type="Google" id="ProtNLM"/>
    </source>
</evidence>
<dbReference type="Proteomes" id="UP000094455">
    <property type="component" value="Unassembled WGS sequence"/>
</dbReference>
<keyword evidence="4 6" id="KW-1133">Transmembrane helix</keyword>
<feature type="transmembrane region" description="Helical" evidence="6">
    <location>
        <begin position="215"/>
        <end position="233"/>
    </location>
</feature>
<keyword evidence="2" id="KW-0813">Transport</keyword>
<dbReference type="SUPFAM" id="SSF103473">
    <property type="entry name" value="MFS general substrate transporter"/>
    <property type="match status" value="1"/>
</dbReference>
<dbReference type="PANTHER" id="PTHR43791:SF63">
    <property type="entry name" value="HIGH AFFINITY CYSTEINE TRANSPORTER"/>
    <property type="match status" value="1"/>
</dbReference>
<organism evidence="7 8">
    <name type="scientific">Pichia membranifaciens NRRL Y-2026</name>
    <dbReference type="NCBI Taxonomy" id="763406"/>
    <lineage>
        <taxon>Eukaryota</taxon>
        <taxon>Fungi</taxon>
        <taxon>Dikarya</taxon>
        <taxon>Ascomycota</taxon>
        <taxon>Saccharomycotina</taxon>
        <taxon>Pichiomycetes</taxon>
        <taxon>Pichiales</taxon>
        <taxon>Pichiaceae</taxon>
        <taxon>Pichia</taxon>
    </lineage>
</organism>
<dbReference type="GO" id="GO:0033229">
    <property type="term" value="F:cysteine transmembrane transporter activity"/>
    <property type="evidence" value="ECO:0007669"/>
    <property type="project" value="TreeGrafter"/>
</dbReference>